<organism evidence="2 3">
    <name type="scientific">Rhodococcus daqingensis</name>
    <dbReference type="NCBI Taxonomy" id="2479363"/>
    <lineage>
        <taxon>Bacteria</taxon>
        <taxon>Bacillati</taxon>
        <taxon>Actinomycetota</taxon>
        <taxon>Actinomycetes</taxon>
        <taxon>Mycobacteriales</taxon>
        <taxon>Nocardiaceae</taxon>
        <taxon>Rhodococcus</taxon>
    </lineage>
</organism>
<evidence type="ECO:0000256" key="1">
    <source>
        <dbReference type="SAM" id="Phobius"/>
    </source>
</evidence>
<feature type="transmembrane region" description="Helical" evidence="1">
    <location>
        <begin position="111"/>
        <end position="128"/>
    </location>
</feature>
<keyword evidence="3" id="KW-1185">Reference proteome</keyword>
<dbReference type="EMBL" id="JBHTCS010000002">
    <property type="protein sequence ID" value="MFC7446567.1"/>
    <property type="molecule type" value="Genomic_DNA"/>
</dbReference>
<sequence>MDEDDAYVELATPAERQSWDKQNSLMYGGLIAIGVVILQGFLTADPLGTSGKISVVAFAVALPLLAVLIMLGELQASATKVSMTDEIAKGIALSSSLVGVVAAFWHIDWLAGAAVIASGAAGLTVYGAHFSRSRFSRAVTVRSRAEGRGTTPDPDPAAP</sequence>
<dbReference type="RefSeq" id="WP_378400871.1">
    <property type="nucleotide sequence ID" value="NZ_JBHTCS010000002.1"/>
</dbReference>
<protein>
    <submittedName>
        <fullName evidence="2">Uncharacterized protein</fullName>
    </submittedName>
</protein>
<keyword evidence="1" id="KW-1133">Transmembrane helix</keyword>
<evidence type="ECO:0000313" key="3">
    <source>
        <dbReference type="Proteomes" id="UP001596484"/>
    </source>
</evidence>
<feature type="transmembrane region" description="Helical" evidence="1">
    <location>
        <begin position="25"/>
        <end position="42"/>
    </location>
</feature>
<feature type="transmembrane region" description="Helical" evidence="1">
    <location>
        <begin position="86"/>
        <end position="105"/>
    </location>
</feature>
<comment type="caution">
    <text evidence="2">The sequence shown here is derived from an EMBL/GenBank/DDBJ whole genome shotgun (WGS) entry which is preliminary data.</text>
</comment>
<gene>
    <name evidence="2" type="ORF">ACFQS9_01555</name>
</gene>
<evidence type="ECO:0000313" key="2">
    <source>
        <dbReference type="EMBL" id="MFC7446567.1"/>
    </source>
</evidence>
<feature type="transmembrane region" description="Helical" evidence="1">
    <location>
        <begin position="54"/>
        <end position="74"/>
    </location>
</feature>
<accession>A0ABW2RS53</accession>
<reference evidence="3" key="1">
    <citation type="journal article" date="2019" name="Int. J. Syst. Evol. Microbiol.">
        <title>The Global Catalogue of Microorganisms (GCM) 10K type strain sequencing project: providing services to taxonomists for standard genome sequencing and annotation.</title>
        <authorList>
            <consortium name="The Broad Institute Genomics Platform"/>
            <consortium name="The Broad Institute Genome Sequencing Center for Infectious Disease"/>
            <person name="Wu L."/>
            <person name="Ma J."/>
        </authorList>
    </citation>
    <scope>NUCLEOTIDE SEQUENCE [LARGE SCALE GENOMIC DNA]</scope>
    <source>
        <strain evidence="3">ICMP 19430</strain>
    </source>
</reference>
<dbReference type="Proteomes" id="UP001596484">
    <property type="component" value="Unassembled WGS sequence"/>
</dbReference>
<proteinExistence type="predicted"/>
<keyword evidence="1" id="KW-0472">Membrane</keyword>
<keyword evidence="1" id="KW-0812">Transmembrane</keyword>
<name>A0ABW2RS53_9NOCA</name>